<sequence>MDETRTRALLTTIAADAAPPTGVDLAGIVKIGRRRRKRAPRWIVAAAAAVVLLLTITTVALLRPDGEKPPPPTVAPTSFDPRTTRIVPGWLPDGIDNRGHLADPRREAHSASRVEGGMVTITLLPRGGTPPAFVAMSEPGPAVRGAPSTWTVSLDGQRGRLSWEWAPDALVYIDILPFKGYPDLRALVARVAADLRVGAERPAALPFTVEVPPGLRVSEMAESRSDSGNVVLSFEGRGGQKQPTARLMLSRYSPNRRPRFEPNTTAGGRPTMVAVQGERVEAVQMLGGHELTVFCLPWKGLTGIGLRDECMRFIGSVRPVGELNRPETWSTAPIR</sequence>
<keyword evidence="1" id="KW-1133">Transmembrane helix</keyword>
<accession>A0ABP6SY50</accession>
<evidence type="ECO:0000313" key="2">
    <source>
        <dbReference type="EMBL" id="GAA3388390.1"/>
    </source>
</evidence>
<gene>
    <name evidence="2" type="ORF">GCM10020369_34390</name>
</gene>
<protein>
    <submittedName>
        <fullName evidence="2">Uncharacterized protein</fullName>
    </submittedName>
</protein>
<name>A0ABP6SY50_9ACTN</name>
<keyword evidence="3" id="KW-1185">Reference proteome</keyword>
<dbReference type="RefSeq" id="WP_345729125.1">
    <property type="nucleotide sequence ID" value="NZ_BAAAYN010000023.1"/>
</dbReference>
<dbReference type="Proteomes" id="UP001501676">
    <property type="component" value="Unassembled WGS sequence"/>
</dbReference>
<evidence type="ECO:0000256" key="1">
    <source>
        <dbReference type="SAM" id="Phobius"/>
    </source>
</evidence>
<comment type="caution">
    <text evidence="2">The sequence shown here is derived from an EMBL/GenBank/DDBJ whole genome shotgun (WGS) entry which is preliminary data.</text>
</comment>
<keyword evidence="1" id="KW-0812">Transmembrane</keyword>
<dbReference type="EMBL" id="BAAAYN010000023">
    <property type="protein sequence ID" value="GAA3388390.1"/>
    <property type="molecule type" value="Genomic_DNA"/>
</dbReference>
<feature type="transmembrane region" description="Helical" evidence="1">
    <location>
        <begin position="42"/>
        <end position="62"/>
    </location>
</feature>
<proteinExistence type="predicted"/>
<reference evidence="3" key="1">
    <citation type="journal article" date="2019" name="Int. J. Syst. Evol. Microbiol.">
        <title>The Global Catalogue of Microorganisms (GCM) 10K type strain sequencing project: providing services to taxonomists for standard genome sequencing and annotation.</title>
        <authorList>
            <consortium name="The Broad Institute Genomics Platform"/>
            <consortium name="The Broad Institute Genome Sequencing Center for Infectious Disease"/>
            <person name="Wu L."/>
            <person name="Ma J."/>
        </authorList>
    </citation>
    <scope>NUCLEOTIDE SEQUENCE [LARGE SCALE GENOMIC DNA]</scope>
    <source>
        <strain evidence="3">JCM 9458</strain>
    </source>
</reference>
<organism evidence="2 3">
    <name type="scientific">Cryptosporangium minutisporangium</name>
    <dbReference type="NCBI Taxonomy" id="113569"/>
    <lineage>
        <taxon>Bacteria</taxon>
        <taxon>Bacillati</taxon>
        <taxon>Actinomycetota</taxon>
        <taxon>Actinomycetes</taxon>
        <taxon>Cryptosporangiales</taxon>
        <taxon>Cryptosporangiaceae</taxon>
        <taxon>Cryptosporangium</taxon>
    </lineage>
</organism>
<evidence type="ECO:0000313" key="3">
    <source>
        <dbReference type="Proteomes" id="UP001501676"/>
    </source>
</evidence>
<keyword evidence="1" id="KW-0472">Membrane</keyword>